<feature type="chain" id="PRO_5045292536" evidence="1">
    <location>
        <begin position="32"/>
        <end position="213"/>
    </location>
</feature>
<accession>A0ABU4HQX3</accession>
<proteinExistence type="predicted"/>
<organism evidence="3 4">
    <name type="scientific">Conexibacter stalactiti</name>
    <dbReference type="NCBI Taxonomy" id="1940611"/>
    <lineage>
        <taxon>Bacteria</taxon>
        <taxon>Bacillati</taxon>
        <taxon>Actinomycetota</taxon>
        <taxon>Thermoleophilia</taxon>
        <taxon>Solirubrobacterales</taxon>
        <taxon>Conexibacteraceae</taxon>
        <taxon>Conexibacter</taxon>
    </lineage>
</organism>
<keyword evidence="4" id="KW-1185">Reference proteome</keyword>
<evidence type="ECO:0000259" key="2">
    <source>
        <dbReference type="Pfam" id="PF04213"/>
    </source>
</evidence>
<dbReference type="Proteomes" id="UP001284601">
    <property type="component" value="Unassembled WGS sequence"/>
</dbReference>
<reference evidence="3 4" key="2">
    <citation type="submission" date="2023-10" db="EMBL/GenBank/DDBJ databases">
        <authorList>
            <person name="Han X.F."/>
        </authorList>
    </citation>
    <scope>NUCLEOTIDE SEQUENCE [LARGE SCALE GENOMIC DNA]</scope>
    <source>
        <strain evidence="3 4">KCTC 39840</strain>
    </source>
</reference>
<dbReference type="EMBL" id="JAWSTH010000038">
    <property type="protein sequence ID" value="MDW5595696.1"/>
    <property type="molecule type" value="Genomic_DNA"/>
</dbReference>
<gene>
    <name evidence="3" type="ORF">R7226_15205</name>
</gene>
<evidence type="ECO:0000313" key="3">
    <source>
        <dbReference type="EMBL" id="MDW5595696.1"/>
    </source>
</evidence>
<feature type="signal peptide" evidence="1">
    <location>
        <begin position="1"/>
        <end position="31"/>
    </location>
</feature>
<dbReference type="RefSeq" id="WP_318598032.1">
    <property type="nucleotide sequence ID" value="NZ_JAWSTH010000038.1"/>
</dbReference>
<feature type="domain" description="Htaa" evidence="2">
    <location>
        <begin position="81"/>
        <end position="203"/>
    </location>
</feature>
<dbReference type="InterPro" id="IPR007331">
    <property type="entry name" value="Htaa"/>
</dbReference>
<comment type="caution">
    <text evidence="3">The sequence shown here is derived from an EMBL/GenBank/DDBJ whole genome shotgun (WGS) entry which is preliminary data.</text>
</comment>
<reference evidence="4" key="1">
    <citation type="submission" date="2023-07" db="EMBL/GenBank/DDBJ databases">
        <title>Conexibacter stalactiti sp. nov., isolated from stalactites in a lava cave and emended description of the genus Conexibacter.</title>
        <authorList>
            <person name="Lee S.D."/>
        </authorList>
    </citation>
    <scope>NUCLEOTIDE SEQUENCE [LARGE SCALE GENOMIC DNA]</scope>
    <source>
        <strain evidence="4">KCTC 39840</strain>
    </source>
</reference>
<evidence type="ECO:0000256" key="1">
    <source>
        <dbReference type="SAM" id="SignalP"/>
    </source>
</evidence>
<sequence>MLRSFSRPLRLLLAVLAFGAMTAAVPAAAQATVVSRGSFELLPRPSWVTYVARFGGTIRAISPGSVNATTNVLTAGLGGLTSTTYNLVSTSIGSGRAGFDGGIEYTVPSHGISVKLDDFYVTTTSPTSTVAQVWALADYQDIATGTLTGYRLTQIATVNLSGTFTGSTGPLRHSWSNAPLALTTDGALIFNGGTNGAYRVGDAFGSINWWVSL</sequence>
<name>A0ABU4HQX3_9ACTN</name>
<evidence type="ECO:0000313" key="4">
    <source>
        <dbReference type="Proteomes" id="UP001284601"/>
    </source>
</evidence>
<protein>
    <submittedName>
        <fullName evidence="3">HtaA domain-containing protein</fullName>
    </submittedName>
</protein>
<keyword evidence="1" id="KW-0732">Signal</keyword>
<dbReference type="Pfam" id="PF04213">
    <property type="entry name" value="HtaA"/>
    <property type="match status" value="1"/>
</dbReference>